<feature type="transmembrane region" description="Helical" evidence="1">
    <location>
        <begin position="200"/>
        <end position="222"/>
    </location>
</feature>
<gene>
    <name evidence="2" type="ORF">Aargi30884_29000</name>
</gene>
<accession>A0A6N4TMN6</accession>
<feature type="transmembrane region" description="Helical" evidence="1">
    <location>
        <begin position="267"/>
        <end position="285"/>
    </location>
</feature>
<keyword evidence="1" id="KW-1133">Transmembrane helix</keyword>
<evidence type="ECO:0000256" key="1">
    <source>
        <dbReference type="SAM" id="Phobius"/>
    </source>
</evidence>
<sequence>MIMNLIRGFCMALADSVPGVSGGTVAFLLGFYDKFISSIDDLISGNMQKKKEALIFLIKLGIGWVIGFISAVSVLASIFDTKIYEISSLFMGFILFAIPLVIKEEKKSMIFKPSTIVAGIAGVAIVALITYFNPMSGQGTSINLSVLNIGLIIYVFIAAMFAISAMVLPGISGSTLLLIFGLYVPIISAVKSVITFDFAYLPILIVFALGILTGAASVVRIIKWALDKHRPIMIFLIIGMMIGSFYAIIMGPMTLETPKDPLSFETFSILWFVIGGVIIYGLQLLKKFSEKKA</sequence>
<dbReference type="PANTHER" id="PTHR37308:SF1">
    <property type="entry name" value="POLYPRENYL-PHOSPHATE TRANSPORTER"/>
    <property type="match status" value="1"/>
</dbReference>
<keyword evidence="1" id="KW-0812">Transmembrane</keyword>
<dbReference type="PANTHER" id="PTHR37308">
    <property type="entry name" value="INTEGRAL MEMBRANE PROTEIN"/>
    <property type="match status" value="1"/>
</dbReference>
<reference evidence="3" key="1">
    <citation type="submission" date="2019-05" db="EMBL/GenBank/DDBJ databases">
        <title>Complete genome sequencing of Absiella argi strain JCM 30884.</title>
        <authorList>
            <person name="Sakamoto M."/>
            <person name="Murakami T."/>
            <person name="Mori H."/>
        </authorList>
    </citation>
    <scope>NUCLEOTIDE SEQUENCE [LARGE SCALE GENOMIC DNA]</scope>
    <source>
        <strain evidence="3">JCM 30884</strain>
    </source>
</reference>
<feature type="transmembrane region" description="Helical" evidence="1">
    <location>
        <begin position="53"/>
        <end position="77"/>
    </location>
</feature>
<feature type="transmembrane region" description="Helical" evidence="1">
    <location>
        <begin position="114"/>
        <end position="132"/>
    </location>
</feature>
<dbReference type="Proteomes" id="UP000464754">
    <property type="component" value="Chromosome"/>
</dbReference>
<keyword evidence="3" id="KW-1185">Reference proteome</keyword>
<proteinExistence type="predicted"/>
<name>A0A6N4TMN6_9FIRM</name>
<feature type="transmembrane region" description="Helical" evidence="1">
    <location>
        <begin position="234"/>
        <end position="255"/>
    </location>
</feature>
<dbReference type="EMBL" id="AP019695">
    <property type="protein sequence ID" value="BBK23997.1"/>
    <property type="molecule type" value="Genomic_DNA"/>
</dbReference>
<evidence type="ECO:0000313" key="2">
    <source>
        <dbReference type="EMBL" id="BBK23997.1"/>
    </source>
</evidence>
<dbReference type="Pfam" id="PF04018">
    <property type="entry name" value="VCA0040-like"/>
    <property type="match status" value="1"/>
</dbReference>
<feature type="transmembrane region" description="Helical" evidence="1">
    <location>
        <begin position="144"/>
        <end position="168"/>
    </location>
</feature>
<organism evidence="2 3">
    <name type="scientific">Amedibacterium intestinale</name>
    <dbReference type="NCBI Taxonomy" id="2583452"/>
    <lineage>
        <taxon>Bacteria</taxon>
        <taxon>Bacillati</taxon>
        <taxon>Bacillota</taxon>
        <taxon>Erysipelotrichia</taxon>
        <taxon>Erysipelotrichales</taxon>
        <taxon>Erysipelotrichaceae</taxon>
        <taxon>Amedibacterium</taxon>
    </lineage>
</organism>
<protein>
    <submittedName>
        <fullName evidence="2">DUF368 domain-containing protein</fullName>
    </submittedName>
</protein>
<dbReference type="RefSeq" id="WP_163052601.1">
    <property type="nucleotide sequence ID" value="NZ_AP019695.1"/>
</dbReference>
<dbReference type="AlphaFoldDB" id="A0A6N4TMN6"/>
<dbReference type="KEGG" id="aarg:Aargi30884_29000"/>
<feature type="transmembrane region" description="Helical" evidence="1">
    <location>
        <begin position="175"/>
        <end position="194"/>
    </location>
</feature>
<dbReference type="InterPro" id="IPR007163">
    <property type="entry name" value="VCA0040-like"/>
</dbReference>
<evidence type="ECO:0000313" key="3">
    <source>
        <dbReference type="Proteomes" id="UP000464754"/>
    </source>
</evidence>
<keyword evidence="1" id="KW-0472">Membrane</keyword>
<feature type="transmembrane region" description="Helical" evidence="1">
    <location>
        <begin position="83"/>
        <end position="102"/>
    </location>
</feature>